<protein>
    <submittedName>
        <fullName evidence="2">Uncharacterized protein</fullName>
    </submittedName>
</protein>
<reference evidence="2" key="1">
    <citation type="journal article" date="2019" name="Sci. Rep.">
        <title>Draft genome of Tanacetum cinerariifolium, the natural source of mosquito coil.</title>
        <authorList>
            <person name="Yamashiro T."/>
            <person name="Shiraishi A."/>
            <person name="Satake H."/>
            <person name="Nakayama K."/>
        </authorList>
    </citation>
    <scope>NUCLEOTIDE SEQUENCE</scope>
</reference>
<gene>
    <name evidence="2" type="ORF">Tci_932924</name>
</gene>
<feature type="non-terminal residue" evidence="2">
    <location>
        <position position="1"/>
    </location>
</feature>
<evidence type="ECO:0000313" key="2">
    <source>
        <dbReference type="EMBL" id="GFD60955.1"/>
    </source>
</evidence>
<accession>A0A699XM36</accession>
<comment type="caution">
    <text evidence="2">The sequence shown here is derived from an EMBL/GenBank/DDBJ whole genome shotgun (WGS) entry which is preliminary data.</text>
</comment>
<dbReference type="EMBL" id="BKCJ011884894">
    <property type="protein sequence ID" value="GFD60955.1"/>
    <property type="molecule type" value="Genomic_DNA"/>
</dbReference>
<feature type="region of interest" description="Disordered" evidence="1">
    <location>
        <begin position="24"/>
        <end position="45"/>
    </location>
</feature>
<sequence>PAQSTIGGKYLAAMGLGMGSTCPVPTSRDTPVDVSDPDLLSFVDP</sequence>
<evidence type="ECO:0000256" key="1">
    <source>
        <dbReference type="SAM" id="MobiDB-lite"/>
    </source>
</evidence>
<dbReference type="AlphaFoldDB" id="A0A699XM36"/>
<organism evidence="2">
    <name type="scientific">Tanacetum cinerariifolium</name>
    <name type="common">Dalmatian daisy</name>
    <name type="synonym">Chrysanthemum cinerariifolium</name>
    <dbReference type="NCBI Taxonomy" id="118510"/>
    <lineage>
        <taxon>Eukaryota</taxon>
        <taxon>Viridiplantae</taxon>
        <taxon>Streptophyta</taxon>
        <taxon>Embryophyta</taxon>
        <taxon>Tracheophyta</taxon>
        <taxon>Spermatophyta</taxon>
        <taxon>Magnoliopsida</taxon>
        <taxon>eudicotyledons</taxon>
        <taxon>Gunneridae</taxon>
        <taxon>Pentapetalae</taxon>
        <taxon>asterids</taxon>
        <taxon>campanulids</taxon>
        <taxon>Asterales</taxon>
        <taxon>Asteraceae</taxon>
        <taxon>Asteroideae</taxon>
        <taxon>Anthemideae</taxon>
        <taxon>Anthemidinae</taxon>
        <taxon>Tanacetum</taxon>
    </lineage>
</organism>
<proteinExistence type="predicted"/>
<name>A0A699XM36_TANCI</name>